<name>A0A0F9XC70_9ZZZZ</name>
<protein>
    <recommendedName>
        <fullName evidence="3">DUF3857 domain-containing protein</fullName>
    </recommendedName>
</protein>
<gene>
    <name evidence="2" type="ORF">LCGC14_0166520</name>
</gene>
<keyword evidence="1" id="KW-1133">Transmembrane helix</keyword>
<sequence length="685" mass="78557">MTIDNNFMLGKNFYILISLVFTSTFLVAQNIDYGKVSKEELTQGFSSIDSTASAEYLYKYRKTYFNYVSGVGFSLITDVHERIKIYSKEGFEFATKKIRLYKDGNEIEDVNKLKAKTYNLIDDKIEETPLKKEGKFKIEISENVNEESFTMPNIKEGSIIEYRYSISSPFIYNIDEFIFQHDIPVKKIEAFFEAPEYFVFRMNVKGFMNVMPKREQFNKSLDYTQRVASGGTTSAGAGQGLGRTTQVRGSVKYMNNVISFDLSDIEPLKEEPFVNELRNYRSGVKYELSYTQFPNSNKEFYSRTWEDVVETVYKNPRFGDELKKKNYFKEDLNVIIKDLTNIKEKVNAIFSFVKSKVKWDQSYGKYTKQGVKQAYQTGVGNTAEINLMLTAMLDFANLESNPVLVSTRSNGMPLFPTREGFNYIVSSVRLNGDIILLDATSQNSLPSVLPIRALNWEGRMISKDGKSTIINLYPTSKGSIQTFQNISLSENGTAVGKIRNVYKEHQALSFRDEYRKNKQESYLNQLVDKYDGIEINNLEVKNSNELAKLPIESFDFTTESEIDVVSNKIYFSPLLFLATKENPFKQEKREFPIDFSFPFENISTSIINLPEGYRVVSIPEAIAIALPNGMGSFSYAINNVGNVLQLKVSKKINYPVIPAEYYPSLKEYYSKMIEKLNEKVVLTKV</sequence>
<evidence type="ECO:0000313" key="2">
    <source>
        <dbReference type="EMBL" id="KKN96606.1"/>
    </source>
</evidence>
<feature type="transmembrane region" description="Helical" evidence="1">
    <location>
        <begin position="12"/>
        <end position="31"/>
    </location>
</feature>
<proteinExistence type="predicted"/>
<comment type="caution">
    <text evidence="2">The sequence shown here is derived from an EMBL/GenBank/DDBJ whole genome shotgun (WGS) entry which is preliminary data.</text>
</comment>
<keyword evidence="1" id="KW-0812">Transmembrane</keyword>
<evidence type="ECO:0008006" key="3">
    <source>
        <dbReference type="Google" id="ProtNLM"/>
    </source>
</evidence>
<organism evidence="2">
    <name type="scientific">marine sediment metagenome</name>
    <dbReference type="NCBI Taxonomy" id="412755"/>
    <lineage>
        <taxon>unclassified sequences</taxon>
        <taxon>metagenomes</taxon>
        <taxon>ecological metagenomes</taxon>
    </lineage>
</organism>
<dbReference type="EMBL" id="LAZR01000063">
    <property type="protein sequence ID" value="KKN96606.1"/>
    <property type="molecule type" value="Genomic_DNA"/>
</dbReference>
<evidence type="ECO:0000256" key="1">
    <source>
        <dbReference type="SAM" id="Phobius"/>
    </source>
</evidence>
<accession>A0A0F9XC70</accession>
<dbReference type="Gene3D" id="3.10.620.30">
    <property type="match status" value="1"/>
</dbReference>
<reference evidence="2" key="1">
    <citation type="journal article" date="2015" name="Nature">
        <title>Complex archaea that bridge the gap between prokaryotes and eukaryotes.</title>
        <authorList>
            <person name="Spang A."/>
            <person name="Saw J.H."/>
            <person name="Jorgensen S.L."/>
            <person name="Zaremba-Niedzwiedzka K."/>
            <person name="Martijn J."/>
            <person name="Lind A.E."/>
            <person name="van Eijk R."/>
            <person name="Schleper C."/>
            <person name="Guy L."/>
            <person name="Ettema T.J."/>
        </authorList>
    </citation>
    <scope>NUCLEOTIDE SEQUENCE</scope>
</reference>
<dbReference type="AlphaFoldDB" id="A0A0F9XC70"/>
<keyword evidence="1" id="KW-0472">Membrane</keyword>
<dbReference type="Gene3D" id="2.60.120.1130">
    <property type="match status" value="1"/>
</dbReference>
<dbReference type="Gene3D" id="2.60.40.3140">
    <property type="match status" value="1"/>
</dbReference>